<reference evidence="7 8" key="1">
    <citation type="journal article" date="2023" name="Life. Sci Alliance">
        <title>Evolutionary insights into 3D genome organization and epigenetic landscape of Vigna mungo.</title>
        <authorList>
            <person name="Junaid A."/>
            <person name="Singh B."/>
            <person name="Bhatia S."/>
        </authorList>
    </citation>
    <scope>NUCLEOTIDE SEQUENCE [LARGE SCALE GENOMIC DNA]</scope>
    <source>
        <strain evidence="7">Urdbean</strain>
    </source>
</reference>
<accession>A0AAQ3S4M0</accession>
<comment type="subcellular location">
    <subcellularLocation>
        <location evidence="1">Membrane</location>
        <topology evidence="1">Multi-pass membrane protein</topology>
    </subcellularLocation>
</comment>
<evidence type="ECO:0000256" key="5">
    <source>
        <dbReference type="ARBA" id="ARBA00022989"/>
    </source>
</evidence>
<keyword evidence="5" id="KW-1133">Transmembrane helix</keyword>
<evidence type="ECO:0000256" key="6">
    <source>
        <dbReference type="ARBA" id="ARBA00023136"/>
    </source>
</evidence>
<keyword evidence="6" id="KW-0472">Membrane</keyword>
<organism evidence="7 8">
    <name type="scientific">Vigna mungo</name>
    <name type="common">Black gram</name>
    <name type="synonym">Phaseolus mungo</name>
    <dbReference type="NCBI Taxonomy" id="3915"/>
    <lineage>
        <taxon>Eukaryota</taxon>
        <taxon>Viridiplantae</taxon>
        <taxon>Streptophyta</taxon>
        <taxon>Embryophyta</taxon>
        <taxon>Tracheophyta</taxon>
        <taxon>Spermatophyta</taxon>
        <taxon>Magnoliopsida</taxon>
        <taxon>eudicotyledons</taxon>
        <taxon>Gunneridae</taxon>
        <taxon>Pentapetalae</taxon>
        <taxon>rosids</taxon>
        <taxon>fabids</taxon>
        <taxon>Fabales</taxon>
        <taxon>Fabaceae</taxon>
        <taxon>Papilionoideae</taxon>
        <taxon>50 kb inversion clade</taxon>
        <taxon>NPAAA clade</taxon>
        <taxon>indigoferoid/millettioid clade</taxon>
        <taxon>Phaseoleae</taxon>
        <taxon>Vigna</taxon>
    </lineage>
</organism>
<feature type="non-terminal residue" evidence="7">
    <location>
        <position position="1"/>
    </location>
</feature>
<dbReference type="Pfam" id="PF06105">
    <property type="entry name" value="Aph-1"/>
    <property type="match status" value="1"/>
</dbReference>
<dbReference type="InterPro" id="IPR009294">
    <property type="entry name" value="Aph-1"/>
</dbReference>
<keyword evidence="8" id="KW-1185">Reference proteome</keyword>
<gene>
    <name evidence="7" type="ORF">V8G54_013095</name>
</gene>
<keyword evidence="3" id="KW-0812">Transmembrane</keyword>
<evidence type="ECO:0000313" key="8">
    <source>
        <dbReference type="Proteomes" id="UP001374535"/>
    </source>
</evidence>
<evidence type="ECO:0000313" key="7">
    <source>
        <dbReference type="EMBL" id="WVZ15529.1"/>
    </source>
</evidence>
<evidence type="ECO:0000256" key="1">
    <source>
        <dbReference type="ARBA" id="ARBA00004141"/>
    </source>
</evidence>
<proteinExistence type="inferred from homology"/>
<dbReference type="AlphaFoldDB" id="A0AAQ3S4M0"/>
<sequence>TSSNPCDKHCSRELGHDVVHVAFFCLSLLTPAFGPATYFVDRCSKVPFFFLSNTGEFGAWWLCCWHSSSLVHYLDLGSLWEEDLEKMDRKPNQSVAASVFGVLALVVRLEGCRVVGDLATQKKEIVVLCSAGRTQKH</sequence>
<evidence type="ECO:0000256" key="3">
    <source>
        <dbReference type="ARBA" id="ARBA00022692"/>
    </source>
</evidence>
<keyword evidence="4" id="KW-0914">Notch signaling pathway</keyword>
<evidence type="ECO:0000256" key="2">
    <source>
        <dbReference type="ARBA" id="ARBA00005577"/>
    </source>
</evidence>
<dbReference type="EMBL" id="CP144697">
    <property type="protein sequence ID" value="WVZ15529.1"/>
    <property type="molecule type" value="Genomic_DNA"/>
</dbReference>
<protein>
    <submittedName>
        <fullName evidence="7">Uncharacterized protein</fullName>
    </submittedName>
</protein>
<name>A0AAQ3S4M0_VIGMU</name>
<evidence type="ECO:0000256" key="4">
    <source>
        <dbReference type="ARBA" id="ARBA00022976"/>
    </source>
</evidence>
<comment type="similarity">
    <text evidence="2">Belongs to the APH-1 family.</text>
</comment>
<dbReference type="Proteomes" id="UP001374535">
    <property type="component" value="Chromosome 4"/>
</dbReference>